<keyword evidence="3" id="KW-1003">Cell membrane</keyword>
<dbReference type="Proteomes" id="UP000254771">
    <property type="component" value="Unassembled WGS sequence"/>
</dbReference>
<evidence type="ECO:0000256" key="6">
    <source>
        <dbReference type="ARBA" id="ARBA00023136"/>
    </source>
</evidence>
<dbReference type="InterPro" id="IPR051447">
    <property type="entry name" value="Lipoprotein-release_system"/>
</dbReference>
<dbReference type="GO" id="GO:0098797">
    <property type="term" value="C:plasma membrane protein complex"/>
    <property type="evidence" value="ECO:0007669"/>
    <property type="project" value="TreeGrafter"/>
</dbReference>
<keyword evidence="6 7" id="KW-0472">Membrane</keyword>
<dbReference type="InterPro" id="IPR003838">
    <property type="entry name" value="ABC3_permease_C"/>
</dbReference>
<evidence type="ECO:0000256" key="5">
    <source>
        <dbReference type="ARBA" id="ARBA00022989"/>
    </source>
</evidence>
<accession>A0A370DFW2</accession>
<protein>
    <submittedName>
        <fullName evidence="10">ABC transporter permease</fullName>
    </submittedName>
</protein>
<evidence type="ECO:0000256" key="4">
    <source>
        <dbReference type="ARBA" id="ARBA00022692"/>
    </source>
</evidence>
<evidence type="ECO:0000313" key="11">
    <source>
        <dbReference type="Proteomes" id="UP000254771"/>
    </source>
</evidence>
<feature type="domain" description="ABC3 transporter permease C-terminal" evidence="8">
    <location>
        <begin position="279"/>
        <end position="409"/>
    </location>
</feature>
<feature type="transmembrane region" description="Helical" evidence="7">
    <location>
        <begin position="275"/>
        <end position="300"/>
    </location>
</feature>
<feature type="transmembrane region" description="Helical" evidence="7">
    <location>
        <begin position="385"/>
        <end position="402"/>
    </location>
</feature>
<proteinExistence type="inferred from homology"/>
<evidence type="ECO:0000259" key="8">
    <source>
        <dbReference type="Pfam" id="PF02687"/>
    </source>
</evidence>
<evidence type="ECO:0000256" key="1">
    <source>
        <dbReference type="ARBA" id="ARBA00004651"/>
    </source>
</evidence>
<dbReference type="InterPro" id="IPR025857">
    <property type="entry name" value="MacB_PCD"/>
</dbReference>
<evidence type="ECO:0000259" key="9">
    <source>
        <dbReference type="Pfam" id="PF12704"/>
    </source>
</evidence>
<keyword evidence="4 7" id="KW-0812">Transmembrane</keyword>
<dbReference type="EMBL" id="QFXE01000020">
    <property type="protein sequence ID" value="RDH83207.1"/>
    <property type="molecule type" value="Genomic_DNA"/>
</dbReference>
<dbReference type="PANTHER" id="PTHR30489:SF0">
    <property type="entry name" value="LIPOPROTEIN-RELEASING SYSTEM TRANSMEMBRANE PROTEIN LOLE"/>
    <property type="match status" value="1"/>
</dbReference>
<reference evidence="10 11" key="1">
    <citation type="journal article" date="2018" name="ISME J.">
        <title>Endosymbiont genomes yield clues of tubeworm success.</title>
        <authorList>
            <person name="Li Y."/>
            <person name="Liles M.R."/>
            <person name="Halanych K.M."/>
        </authorList>
    </citation>
    <scope>NUCLEOTIDE SEQUENCE [LARGE SCALE GENOMIC DNA]</scope>
    <source>
        <strain evidence="10">A1462</strain>
    </source>
</reference>
<feature type="transmembrane region" description="Helical" evidence="7">
    <location>
        <begin position="32"/>
        <end position="52"/>
    </location>
</feature>
<keyword evidence="5 7" id="KW-1133">Transmembrane helix</keyword>
<gene>
    <name evidence="10" type="ORF">DIZ78_14485</name>
</gene>
<evidence type="ECO:0000256" key="3">
    <source>
        <dbReference type="ARBA" id="ARBA00022475"/>
    </source>
</evidence>
<dbReference type="Pfam" id="PF12704">
    <property type="entry name" value="MacB_PCD"/>
    <property type="match status" value="1"/>
</dbReference>
<evidence type="ECO:0000256" key="2">
    <source>
        <dbReference type="ARBA" id="ARBA00005236"/>
    </source>
</evidence>
<dbReference type="AlphaFoldDB" id="A0A370DFW2"/>
<name>A0A370DFW2_9GAMM</name>
<feature type="transmembrane region" description="Helical" evidence="7">
    <location>
        <begin position="320"/>
        <end position="347"/>
    </location>
</feature>
<comment type="subcellular location">
    <subcellularLocation>
        <location evidence="1">Cell membrane</location>
        <topology evidence="1">Multi-pass membrane protein</topology>
    </subcellularLocation>
</comment>
<sequence>MSNAKRLSLTAYLSLALRNLLRNPRRTGITLATMIFGIATLTLLSALNDGWLEQMRDNFILSFTGHIQIHASGFESSQNLNDHIKAPGEVILLLQDSPEIQGWTQRIRTSGLVSLGGSSAGVQIMATDPEQETWVTHMHRGLKQGRWLNPGTSHDLLLGITVAQNIGAEIGDRIVLMAQRPNGEMVSEIFFLRGILETGAPQIDRTLALIPLNAAQAWFEMGESVTDIVIRASSHENTASLQLQFNRKLSGGGYEILAWQDLDPMVRQWLEFSDAYGLIIILVVVALVLTEILNTMLIALHERQKELGIMIAIGTRKSQIFFMLLIEAVMLILLGGALGYGVGGLLVLHLSDGGIDLSYFANAFKFFYMDPVILPLLTLDSATRILGTTLVAALLAGLYPAWRATKIEISQSLRTF</sequence>
<dbReference type="PANTHER" id="PTHR30489">
    <property type="entry name" value="LIPOPROTEIN-RELEASING SYSTEM TRANSMEMBRANE PROTEIN LOLE"/>
    <property type="match status" value="1"/>
</dbReference>
<dbReference type="GO" id="GO:0044874">
    <property type="term" value="P:lipoprotein localization to outer membrane"/>
    <property type="evidence" value="ECO:0007669"/>
    <property type="project" value="TreeGrafter"/>
</dbReference>
<feature type="domain" description="MacB-like periplasmic core" evidence="9">
    <location>
        <begin position="27"/>
        <end position="244"/>
    </location>
</feature>
<comment type="similarity">
    <text evidence="2">Belongs to the ABC-4 integral membrane protein family. LolC/E subfamily.</text>
</comment>
<organism evidence="10 11">
    <name type="scientific">endosymbiont of Escarpia spicata</name>
    <dbReference type="NCBI Taxonomy" id="2200908"/>
    <lineage>
        <taxon>Bacteria</taxon>
        <taxon>Pseudomonadati</taxon>
        <taxon>Pseudomonadota</taxon>
        <taxon>Gammaproteobacteria</taxon>
        <taxon>sulfur-oxidizing symbionts</taxon>
    </lineage>
</organism>
<keyword evidence="11" id="KW-1185">Reference proteome</keyword>
<dbReference type="Pfam" id="PF02687">
    <property type="entry name" value="FtsX"/>
    <property type="match status" value="1"/>
</dbReference>
<evidence type="ECO:0000313" key="10">
    <source>
        <dbReference type="EMBL" id="RDH83207.1"/>
    </source>
</evidence>
<comment type="caution">
    <text evidence="10">The sequence shown here is derived from an EMBL/GenBank/DDBJ whole genome shotgun (WGS) entry which is preliminary data.</text>
</comment>
<evidence type="ECO:0000256" key="7">
    <source>
        <dbReference type="SAM" id="Phobius"/>
    </source>
</evidence>